<reference evidence="1" key="1">
    <citation type="submission" date="2022-05" db="EMBL/GenBank/DDBJ databases">
        <title>Description of a novel species of Leclercia; Leclercia tamurae and the Proposal for a Novel Genus Silvania gen. nov. Containing Two Novel Species Silvania hatchlandensis sp. nov. and Silvania confinis sp. nov. Isolated from the Rhizosphere of Oak.</title>
        <authorList>
            <person name="Maddock D.W."/>
            <person name="Brady C.L."/>
            <person name="Denman S."/>
            <person name="Arnold D."/>
        </authorList>
    </citation>
    <scope>NUCLEOTIDE SEQUENCE</scope>
    <source>
        <strain evidence="1">H4N4</strain>
    </source>
</reference>
<dbReference type="Proteomes" id="UP001061282">
    <property type="component" value="Unassembled WGS sequence"/>
</dbReference>
<protein>
    <submittedName>
        <fullName evidence="1">Uncharacterized protein</fullName>
    </submittedName>
</protein>
<evidence type="ECO:0000313" key="1">
    <source>
        <dbReference type="EMBL" id="MCU6669478.1"/>
    </source>
</evidence>
<keyword evidence="2" id="KW-1185">Reference proteome</keyword>
<proteinExistence type="predicted"/>
<evidence type="ECO:0000313" key="2">
    <source>
        <dbReference type="Proteomes" id="UP001061282"/>
    </source>
</evidence>
<dbReference type="EMBL" id="JAMGZJ010000075">
    <property type="protein sequence ID" value="MCU6669478.1"/>
    <property type="molecule type" value="Genomic_DNA"/>
</dbReference>
<comment type="caution">
    <text evidence="1">The sequence shown here is derived from an EMBL/GenBank/DDBJ whole genome shotgun (WGS) entry which is preliminary data.</text>
</comment>
<name>A0A9J6QJE8_9ENTR</name>
<sequence length="131" mass="14693">MPKLKSYAESVLFQSIVALSTRSTTPAELACLSEEYISRLGVKDVPIEQKRLLQDIQVLLNTLCESNGKVIFSDEAWTGKKKFLLTLIAELYSDVVAWNAVEQYISASSFISLAEERGVFQGSEQYINNQH</sequence>
<accession>A0A9J6QJE8</accession>
<dbReference type="RefSeq" id="WP_271268041.1">
    <property type="nucleotide sequence ID" value="NZ_JAMGZJ010000075.1"/>
</dbReference>
<organism evidence="1 2">
    <name type="scientific">Silvania confinis</name>
    <dbReference type="NCBI Taxonomy" id="2926470"/>
    <lineage>
        <taxon>Bacteria</taxon>
        <taxon>Pseudomonadati</taxon>
        <taxon>Pseudomonadota</taxon>
        <taxon>Gammaproteobacteria</taxon>
        <taxon>Enterobacterales</taxon>
        <taxon>Enterobacteriaceae</taxon>
        <taxon>Silvania</taxon>
    </lineage>
</organism>
<dbReference type="AlphaFoldDB" id="A0A9J6QJE8"/>
<gene>
    <name evidence="1" type="ORF">M8013_12055</name>
</gene>